<proteinExistence type="predicted"/>
<reference evidence="5 6" key="1">
    <citation type="submission" date="2016-11" db="EMBL/GenBank/DDBJ databases">
        <authorList>
            <person name="Jaros S."/>
            <person name="Januszkiewicz K."/>
            <person name="Wedrychowicz H."/>
        </authorList>
    </citation>
    <scope>NUCLEOTIDE SEQUENCE [LARGE SCALE GENOMIC DNA]</scope>
    <source>
        <strain evidence="5 6">DSM 8605</strain>
    </source>
</reference>
<dbReference type="Proteomes" id="UP000184447">
    <property type="component" value="Unassembled WGS sequence"/>
</dbReference>
<dbReference type="SMART" id="SM00342">
    <property type="entry name" value="HTH_ARAC"/>
    <property type="match status" value="1"/>
</dbReference>
<evidence type="ECO:0000259" key="4">
    <source>
        <dbReference type="PROSITE" id="PS01124"/>
    </source>
</evidence>
<gene>
    <name evidence="5" type="ORF">SAMN02745207_01207</name>
</gene>
<dbReference type="Pfam" id="PF12833">
    <property type="entry name" value="HTH_18"/>
    <property type="match status" value="1"/>
</dbReference>
<evidence type="ECO:0000256" key="3">
    <source>
        <dbReference type="ARBA" id="ARBA00023163"/>
    </source>
</evidence>
<dbReference type="InterPro" id="IPR009057">
    <property type="entry name" value="Homeodomain-like_sf"/>
</dbReference>
<dbReference type="AlphaFoldDB" id="A0A1M5T5L3"/>
<keyword evidence="6" id="KW-1185">Reference proteome</keyword>
<dbReference type="Gene3D" id="2.60.120.10">
    <property type="entry name" value="Jelly Rolls"/>
    <property type="match status" value="1"/>
</dbReference>
<keyword evidence="2 5" id="KW-0238">DNA-binding</keyword>
<evidence type="ECO:0000256" key="1">
    <source>
        <dbReference type="ARBA" id="ARBA00023015"/>
    </source>
</evidence>
<organism evidence="5 6">
    <name type="scientific">Clostridium grantii DSM 8605</name>
    <dbReference type="NCBI Taxonomy" id="1121316"/>
    <lineage>
        <taxon>Bacteria</taxon>
        <taxon>Bacillati</taxon>
        <taxon>Bacillota</taxon>
        <taxon>Clostridia</taxon>
        <taxon>Eubacteriales</taxon>
        <taxon>Clostridiaceae</taxon>
        <taxon>Clostridium</taxon>
    </lineage>
</organism>
<dbReference type="InterPro" id="IPR014710">
    <property type="entry name" value="RmlC-like_jellyroll"/>
</dbReference>
<protein>
    <submittedName>
        <fullName evidence="5">AraC-type DNA-binding protein</fullName>
    </submittedName>
</protein>
<accession>A0A1M5T5L3</accession>
<dbReference type="PANTHER" id="PTHR43280">
    <property type="entry name" value="ARAC-FAMILY TRANSCRIPTIONAL REGULATOR"/>
    <property type="match status" value="1"/>
</dbReference>
<evidence type="ECO:0000313" key="5">
    <source>
        <dbReference type="EMBL" id="SHH45880.1"/>
    </source>
</evidence>
<dbReference type="InterPro" id="IPR018060">
    <property type="entry name" value="HTH_AraC"/>
</dbReference>
<dbReference type="GO" id="GO:0043565">
    <property type="term" value="F:sequence-specific DNA binding"/>
    <property type="evidence" value="ECO:0007669"/>
    <property type="project" value="InterPro"/>
</dbReference>
<dbReference type="GO" id="GO:0003700">
    <property type="term" value="F:DNA-binding transcription factor activity"/>
    <property type="evidence" value="ECO:0007669"/>
    <property type="project" value="InterPro"/>
</dbReference>
<feature type="domain" description="HTH araC/xylS-type" evidence="4">
    <location>
        <begin position="185"/>
        <end position="282"/>
    </location>
</feature>
<evidence type="ECO:0000313" key="6">
    <source>
        <dbReference type="Proteomes" id="UP000184447"/>
    </source>
</evidence>
<dbReference type="Gene3D" id="1.10.10.60">
    <property type="entry name" value="Homeodomain-like"/>
    <property type="match status" value="2"/>
</dbReference>
<dbReference type="SUPFAM" id="SSF46689">
    <property type="entry name" value="Homeodomain-like"/>
    <property type="match status" value="2"/>
</dbReference>
<dbReference type="Pfam" id="PF02311">
    <property type="entry name" value="AraC_binding"/>
    <property type="match status" value="1"/>
</dbReference>
<dbReference type="PANTHER" id="PTHR43280:SF28">
    <property type="entry name" value="HTH-TYPE TRANSCRIPTIONAL ACTIVATOR RHAS"/>
    <property type="match status" value="1"/>
</dbReference>
<keyword evidence="3" id="KW-0804">Transcription</keyword>
<dbReference type="STRING" id="1121316.SAMN02745207_01207"/>
<name>A0A1M5T5L3_9CLOT</name>
<evidence type="ECO:0000256" key="2">
    <source>
        <dbReference type="ARBA" id="ARBA00023125"/>
    </source>
</evidence>
<dbReference type="PROSITE" id="PS01124">
    <property type="entry name" value="HTH_ARAC_FAMILY_2"/>
    <property type="match status" value="1"/>
</dbReference>
<dbReference type="InterPro" id="IPR020449">
    <property type="entry name" value="Tscrpt_reg_AraC-type_HTH"/>
</dbReference>
<dbReference type="EMBL" id="FQXM01000005">
    <property type="protein sequence ID" value="SHH45880.1"/>
    <property type="molecule type" value="Genomic_DNA"/>
</dbReference>
<dbReference type="InterPro" id="IPR003313">
    <property type="entry name" value="AraC-bd"/>
</dbReference>
<dbReference type="SUPFAM" id="SSF51215">
    <property type="entry name" value="Regulatory protein AraC"/>
    <property type="match status" value="1"/>
</dbReference>
<dbReference type="InterPro" id="IPR037923">
    <property type="entry name" value="HTH-like"/>
</dbReference>
<dbReference type="PRINTS" id="PR00032">
    <property type="entry name" value="HTHARAC"/>
</dbReference>
<keyword evidence="1" id="KW-0805">Transcription regulation</keyword>
<sequence length="282" mass="33039">MVFLMCDLGIKVEDFNPKILYTFERKFSEGEKYDNHNHDFLSLIYILSGSCNYIIDDIPYKVKKGDLLIFNKGVYHERCEIFGNDLIEFHLGYENINIKNRCPNKLLDSTQTPIINFLNYDKDFIKCLNEIMAEQQKDDKGKYLTIKTLAMKLIVIILKETYENINTKDKGALNIDKYDKLTIVNTMMEFINENYMEEISLDIISQNMYLSPMYISKLFKDETGETPINYVIKVRLAKALELLKETDISIKEVAKSVGYNDAYHFSKLFKKYYGFPPSKAKR</sequence>